<dbReference type="EMBL" id="JAJNEC010000005">
    <property type="protein sequence ID" value="MCD2423682.1"/>
    <property type="molecule type" value="Genomic_DNA"/>
</dbReference>
<evidence type="ECO:0000313" key="10">
    <source>
        <dbReference type="EMBL" id="MCD2423682.1"/>
    </source>
</evidence>
<dbReference type="Pfam" id="PF00728">
    <property type="entry name" value="Glyco_hydro_20"/>
    <property type="match status" value="1"/>
</dbReference>
<evidence type="ECO:0000256" key="2">
    <source>
        <dbReference type="ARBA" id="ARBA00006285"/>
    </source>
</evidence>
<evidence type="ECO:0000256" key="3">
    <source>
        <dbReference type="ARBA" id="ARBA00012663"/>
    </source>
</evidence>
<dbReference type="Pfam" id="PF02838">
    <property type="entry name" value="Glyco_hydro_20b"/>
    <property type="match status" value="1"/>
</dbReference>
<keyword evidence="6" id="KW-0732">Signal</keyword>
<evidence type="ECO:0000256" key="5">
    <source>
        <dbReference type="ARBA" id="ARBA00023295"/>
    </source>
</evidence>
<dbReference type="InterPro" id="IPR017853">
    <property type="entry name" value="GH"/>
</dbReference>
<accession>A0ABS8PRH3</accession>
<evidence type="ECO:0000259" key="8">
    <source>
        <dbReference type="Pfam" id="PF02838"/>
    </source>
</evidence>
<dbReference type="EC" id="3.2.1.52" evidence="3"/>
<evidence type="ECO:0000259" key="7">
    <source>
        <dbReference type="Pfam" id="PF00728"/>
    </source>
</evidence>
<dbReference type="SUPFAM" id="SSF55545">
    <property type="entry name" value="beta-N-acetylhexosaminidase-like domain"/>
    <property type="match status" value="1"/>
</dbReference>
<dbReference type="CDD" id="cd06563">
    <property type="entry name" value="GH20_chitobiase-like"/>
    <property type="match status" value="1"/>
</dbReference>
<feature type="domain" description="Beta-hexosaminidase bacterial type N-terminal" evidence="8">
    <location>
        <begin position="29"/>
        <end position="158"/>
    </location>
</feature>
<dbReference type="InterPro" id="IPR015883">
    <property type="entry name" value="Glyco_hydro_20_cat"/>
</dbReference>
<dbReference type="Pfam" id="PF13290">
    <property type="entry name" value="CHB_HEX_C_1"/>
    <property type="match status" value="1"/>
</dbReference>
<protein>
    <recommendedName>
        <fullName evidence="3">beta-N-acetylhexosaminidase</fullName>
        <ecNumber evidence="3">3.2.1.52</ecNumber>
    </recommendedName>
</protein>
<proteinExistence type="inferred from homology"/>
<dbReference type="SUPFAM" id="SSF51445">
    <property type="entry name" value="(Trans)glycosidases"/>
    <property type="match status" value="1"/>
</dbReference>
<dbReference type="PRINTS" id="PR00738">
    <property type="entry name" value="GLHYDRLASE20"/>
</dbReference>
<keyword evidence="4" id="KW-0378">Hydrolase</keyword>
<organism evidence="10 11">
    <name type="scientific">Niabella pedocola</name>
    <dbReference type="NCBI Taxonomy" id="1752077"/>
    <lineage>
        <taxon>Bacteria</taxon>
        <taxon>Pseudomonadati</taxon>
        <taxon>Bacteroidota</taxon>
        <taxon>Chitinophagia</taxon>
        <taxon>Chitinophagales</taxon>
        <taxon>Chitinophagaceae</taxon>
        <taxon>Niabella</taxon>
    </lineage>
</organism>
<evidence type="ECO:0000256" key="6">
    <source>
        <dbReference type="SAM" id="SignalP"/>
    </source>
</evidence>
<evidence type="ECO:0000256" key="1">
    <source>
        <dbReference type="ARBA" id="ARBA00001231"/>
    </source>
</evidence>
<dbReference type="RefSeq" id="WP_231004943.1">
    <property type="nucleotide sequence ID" value="NZ_JAJNEC010000005.1"/>
</dbReference>
<keyword evidence="11" id="KW-1185">Reference proteome</keyword>
<dbReference type="PANTHER" id="PTHR22600:SF57">
    <property type="entry name" value="BETA-N-ACETYLHEXOSAMINIDASE"/>
    <property type="match status" value="1"/>
</dbReference>
<keyword evidence="5" id="KW-0326">Glycosidase</keyword>
<sequence>MFMQNLKRFLYGTLVTLNSLLAAAQKPVSLIPYPASLVQKPGVFILNAKTQIVCQQPAIRGIAMQLVQDIQERTGHVLPVNPQRSVTATRIRLLLDKGKDPVSEAEGYLLEVQSSEIRIRGNTPHGIFNGIQSLLQLIDNSEKQAGAHVLTNMHIRDHPRFGWRGLMLDVSRHFFSKQFVKKYIDEMARYKLNVFHWHLTDDNGWRIEIKGLPRLTSTGAWRVPRTGTWAALAPQPGEAATYGGYYTQDDIREIVRYAADRFITIIPEIDVPGHSQALIAAYPGLSCSQQQYPVSNGAGSGQEHNVLCPANDSVYRVLDKIFTQVAELFPGDYIHTGGDEVSYRFWEKHPACQALMKREQIATGEAYQAYFGQKVAAIIRAKGKKMACWYGHYFDERDKETTMYSWTTREDGIRMSQKKVPVVMTPAWDTYLDFYQGVFSAEPVNVIPGIVRLKHCYAFDPVPDGADAAYIRGGQGNLWTESVPTERHAEYMTWPRALALAEVFWSPKQQRNWPEFTERVIRRFTYFQKKGINYSESFYNPVVTGVKDSAGGYRVQLDSELPGVQLYYTFDGTNADAYSARYQGQPLKTPREASQVRVVAYSNGHPIGKQVVFMLSELAHPNLR</sequence>
<evidence type="ECO:0000259" key="9">
    <source>
        <dbReference type="Pfam" id="PF13290"/>
    </source>
</evidence>
<dbReference type="InterPro" id="IPR029018">
    <property type="entry name" value="Hex-like_dom2"/>
</dbReference>
<comment type="caution">
    <text evidence="10">The sequence shown here is derived from an EMBL/GenBank/DDBJ whole genome shotgun (WGS) entry which is preliminary data.</text>
</comment>
<feature type="chain" id="PRO_5045252637" description="beta-N-acetylhexosaminidase" evidence="6">
    <location>
        <begin position="25"/>
        <end position="624"/>
    </location>
</feature>
<feature type="signal peptide" evidence="6">
    <location>
        <begin position="1"/>
        <end position="24"/>
    </location>
</feature>
<dbReference type="Proteomes" id="UP001199816">
    <property type="component" value="Unassembled WGS sequence"/>
</dbReference>
<name>A0ABS8PRH3_9BACT</name>
<dbReference type="InterPro" id="IPR025705">
    <property type="entry name" value="Beta_hexosaminidase_sua/sub"/>
</dbReference>
<comment type="similarity">
    <text evidence="2">Belongs to the glycosyl hydrolase 20 family.</text>
</comment>
<feature type="domain" description="Glycoside hydrolase family 20 catalytic" evidence="7">
    <location>
        <begin position="161"/>
        <end position="507"/>
    </location>
</feature>
<dbReference type="InterPro" id="IPR015882">
    <property type="entry name" value="HEX_bac_N"/>
</dbReference>
<feature type="domain" description="GH29D-like beta-sandwich" evidence="9">
    <location>
        <begin position="553"/>
        <end position="604"/>
    </location>
</feature>
<dbReference type="InterPro" id="IPR059177">
    <property type="entry name" value="GH29D-like_dom"/>
</dbReference>
<evidence type="ECO:0000313" key="11">
    <source>
        <dbReference type="Proteomes" id="UP001199816"/>
    </source>
</evidence>
<reference evidence="10 11" key="1">
    <citation type="submission" date="2021-11" db="EMBL/GenBank/DDBJ databases">
        <title>Genomic of Niabella pedocola.</title>
        <authorList>
            <person name="Wu T."/>
        </authorList>
    </citation>
    <scope>NUCLEOTIDE SEQUENCE [LARGE SCALE GENOMIC DNA]</scope>
    <source>
        <strain evidence="10 11">JCM 31011</strain>
    </source>
</reference>
<dbReference type="Gene3D" id="3.20.20.80">
    <property type="entry name" value="Glycosidases"/>
    <property type="match status" value="1"/>
</dbReference>
<dbReference type="Gene3D" id="3.30.379.10">
    <property type="entry name" value="Chitobiase/beta-hexosaminidase domain 2-like"/>
    <property type="match status" value="1"/>
</dbReference>
<comment type="catalytic activity">
    <reaction evidence="1">
        <text>Hydrolysis of terminal non-reducing N-acetyl-D-hexosamine residues in N-acetyl-beta-D-hexosaminides.</text>
        <dbReference type="EC" id="3.2.1.52"/>
    </reaction>
</comment>
<dbReference type="PANTHER" id="PTHR22600">
    <property type="entry name" value="BETA-HEXOSAMINIDASE"/>
    <property type="match status" value="1"/>
</dbReference>
<evidence type="ECO:0000256" key="4">
    <source>
        <dbReference type="ARBA" id="ARBA00022801"/>
    </source>
</evidence>
<gene>
    <name evidence="10" type="ORF">LQ567_12975</name>
</gene>